<dbReference type="GO" id="GO:0003700">
    <property type="term" value="F:DNA-binding transcription factor activity"/>
    <property type="evidence" value="ECO:0007669"/>
    <property type="project" value="TreeGrafter"/>
</dbReference>
<keyword evidence="8" id="KW-1185">Reference proteome</keyword>
<name>A0A840AQI9_9HYPH</name>
<dbReference type="Proteomes" id="UP000553963">
    <property type="component" value="Unassembled WGS sequence"/>
</dbReference>
<feature type="region of interest" description="Disordered" evidence="5">
    <location>
        <begin position="1"/>
        <end position="20"/>
    </location>
</feature>
<proteinExistence type="predicted"/>
<dbReference type="SUPFAM" id="SSF46689">
    <property type="entry name" value="Homeodomain-like"/>
    <property type="match status" value="1"/>
</dbReference>
<dbReference type="Pfam" id="PF17937">
    <property type="entry name" value="TetR_C_28"/>
    <property type="match status" value="1"/>
</dbReference>
<keyword evidence="3" id="KW-0804">Transcription</keyword>
<evidence type="ECO:0000256" key="4">
    <source>
        <dbReference type="PROSITE-ProRule" id="PRU00335"/>
    </source>
</evidence>
<comment type="caution">
    <text evidence="7">The sequence shown here is derived from an EMBL/GenBank/DDBJ whole genome shotgun (WGS) entry which is preliminary data.</text>
</comment>
<dbReference type="RefSeq" id="WP_183399183.1">
    <property type="nucleotide sequence ID" value="NZ_JACIDS010000003.1"/>
</dbReference>
<dbReference type="PRINTS" id="PR00455">
    <property type="entry name" value="HTHTETR"/>
</dbReference>
<evidence type="ECO:0000313" key="7">
    <source>
        <dbReference type="EMBL" id="MBB3931558.1"/>
    </source>
</evidence>
<reference evidence="7 8" key="1">
    <citation type="submission" date="2020-08" db="EMBL/GenBank/DDBJ databases">
        <title>Genomic Encyclopedia of Type Strains, Phase IV (KMG-IV): sequencing the most valuable type-strain genomes for metagenomic binning, comparative biology and taxonomic classification.</title>
        <authorList>
            <person name="Goeker M."/>
        </authorList>
    </citation>
    <scope>NUCLEOTIDE SEQUENCE [LARGE SCALE GENOMIC DNA]</scope>
    <source>
        <strain evidence="7 8">DSM 25966</strain>
    </source>
</reference>
<dbReference type="EMBL" id="JACIDS010000003">
    <property type="protein sequence ID" value="MBB3931558.1"/>
    <property type="molecule type" value="Genomic_DNA"/>
</dbReference>
<dbReference type="InterPro" id="IPR009057">
    <property type="entry name" value="Homeodomain-like_sf"/>
</dbReference>
<protein>
    <submittedName>
        <fullName evidence="7">AcrR family transcriptional regulator</fullName>
    </submittedName>
</protein>
<dbReference type="PROSITE" id="PS50977">
    <property type="entry name" value="HTH_TETR_2"/>
    <property type="match status" value="1"/>
</dbReference>
<evidence type="ECO:0000256" key="3">
    <source>
        <dbReference type="ARBA" id="ARBA00023163"/>
    </source>
</evidence>
<accession>A0A840AQI9</accession>
<evidence type="ECO:0000256" key="5">
    <source>
        <dbReference type="SAM" id="MobiDB-lite"/>
    </source>
</evidence>
<feature type="domain" description="HTH tetR-type" evidence="6">
    <location>
        <begin position="19"/>
        <end position="79"/>
    </location>
</feature>
<feature type="DNA-binding region" description="H-T-H motif" evidence="4">
    <location>
        <begin position="42"/>
        <end position="61"/>
    </location>
</feature>
<dbReference type="GO" id="GO:0000976">
    <property type="term" value="F:transcription cis-regulatory region binding"/>
    <property type="evidence" value="ECO:0007669"/>
    <property type="project" value="TreeGrafter"/>
</dbReference>
<organism evidence="7 8">
    <name type="scientific">Kaistia hirudinis</name>
    <dbReference type="NCBI Taxonomy" id="1293440"/>
    <lineage>
        <taxon>Bacteria</taxon>
        <taxon>Pseudomonadati</taxon>
        <taxon>Pseudomonadota</taxon>
        <taxon>Alphaproteobacteria</taxon>
        <taxon>Hyphomicrobiales</taxon>
        <taxon>Kaistiaceae</taxon>
        <taxon>Kaistia</taxon>
    </lineage>
</organism>
<evidence type="ECO:0000256" key="2">
    <source>
        <dbReference type="ARBA" id="ARBA00023125"/>
    </source>
</evidence>
<dbReference type="InterPro" id="IPR041479">
    <property type="entry name" value="TetR_CgmR_C"/>
</dbReference>
<dbReference type="PANTHER" id="PTHR30055:SF234">
    <property type="entry name" value="HTH-TYPE TRANSCRIPTIONAL REGULATOR BETI"/>
    <property type="match status" value="1"/>
</dbReference>
<keyword evidence="2 4" id="KW-0238">DNA-binding</keyword>
<dbReference type="Gene3D" id="1.10.357.10">
    <property type="entry name" value="Tetracycline Repressor, domain 2"/>
    <property type="match status" value="1"/>
</dbReference>
<evidence type="ECO:0000259" key="6">
    <source>
        <dbReference type="PROSITE" id="PS50977"/>
    </source>
</evidence>
<dbReference type="Pfam" id="PF00440">
    <property type="entry name" value="TetR_N"/>
    <property type="match status" value="1"/>
</dbReference>
<gene>
    <name evidence="7" type="ORF">GGR25_002608</name>
</gene>
<evidence type="ECO:0000313" key="8">
    <source>
        <dbReference type="Proteomes" id="UP000553963"/>
    </source>
</evidence>
<dbReference type="InterPro" id="IPR001647">
    <property type="entry name" value="HTH_TetR"/>
</dbReference>
<dbReference type="AlphaFoldDB" id="A0A840AQI9"/>
<evidence type="ECO:0000256" key="1">
    <source>
        <dbReference type="ARBA" id="ARBA00023015"/>
    </source>
</evidence>
<dbReference type="PANTHER" id="PTHR30055">
    <property type="entry name" value="HTH-TYPE TRANSCRIPTIONAL REGULATOR RUTR"/>
    <property type="match status" value="1"/>
</dbReference>
<sequence length="204" mass="21617">MHEITSEKRTASRGKGERKNARQRILDAALAVAHDVGPAHLSLDAVAERAGISKGGLLYHFPTKQALLQAIVESHLAAIETAAGISAEAPPQDGNAIAIGLLRSYCTASPRKAGGAQGFLAAIAETPSLLDPIRAHNVRIVDCLRKAPEADLALISFLVVEGMRSLELFDSNPLSRGECESILMRLKDRLEANGLERAAGTIPS</sequence>
<keyword evidence="1" id="KW-0805">Transcription regulation</keyword>
<dbReference type="InterPro" id="IPR050109">
    <property type="entry name" value="HTH-type_TetR-like_transc_reg"/>
</dbReference>